<dbReference type="Proteomes" id="UP000186601">
    <property type="component" value="Unassembled WGS sequence"/>
</dbReference>
<evidence type="ECO:0000313" key="3">
    <source>
        <dbReference type="EMBL" id="PSR99334.1"/>
    </source>
</evidence>
<organism evidence="3 4">
    <name type="scientific">Hermanssonia centrifuga</name>
    <dbReference type="NCBI Taxonomy" id="98765"/>
    <lineage>
        <taxon>Eukaryota</taxon>
        <taxon>Fungi</taxon>
        <taxon>Dikarya</taxon>
        <taxon>Basidiomycota</taxon>
        <taxon>Agaricomycotina</taxon>
        <taxon>Agaricomycetes</taxon>
        <taxon>Polyporales</taxon>
        <taxon>Meruliaceae</taxon>
        <taxon>Hermanssonia</taxon>
    </lineage>
</organism>
<feature type="region of interest" description="Disordered" evidence="1">
    <location>
        <begin position="32"/>
        <end position="55"/>
    </location>
</feature>
<dbReference type="AlphaFoldDB" id="A0A2R6PZ55"/>
<reference evidence="3 4" key="1">
    <citation type="submission" date="2018-02" db="EMBL/GenBank/DDBJ databases">
        <title>Genome sequence of the basidiomycete white-rot fungus Phlebia centrifuga.</title>
        <authorList>
            <person name="Granchi Z."/>
            <person name="Peng M."/>
            <person name="de Vries R.P."/>
            <person name="Hilden K."/>
            <person name="Makela M.R."/>
            <person name="Grigoriev I."/>
            <person name="Riley R."/>
        </authorList>
    </citation>
    <scope>NUCLEOTIDE SEQUENCE [LARGE SCALE GENOMIC DNA]</scope>
    <source>
        <strain evidence="3 4">FBCC195</strain>
    </source>
</reference>
<evidence type="ECO:0000256" key="1">
    <source>
        <dbReference type="SAM" id="MobiDB-lite"/>
    </source>
</evidence>
<keyword evidence="2" id="KW-0812">Transmembrane</keyword>
<evidence type="ECO:0000313" key="4">
    <source>
        <dbReference type="Proteomes" id="UP000186601"/>
    </source>
</evidence>
<feature type="transmembrane region" description="Helical" evidence="2">
    <location>
        <begin position="12"/>
        <end position="29"/>
    </location>
</feature>
<keyword evidence="2" id="KW-1133">Transmembrane helix</keyword>
<keyword evidence="2" id="KW-0472">Membrane</keyword>
<sequence length="106" mass="11663">MALYVRGNNIQYILAATGIIFTMIAARSGKPLQGTDLESETHSRRTFQAGNDNLPLRPMTIKITTEISSDDAVDNHSGESKATTFQEVEDASDIYRKRGSFGEHSV</sequence>
<evidence type="ECO:0000256" key="2">
    <source>
        <dbReference type="SAM" id="Phobius"/>
    </source>
</evidence>
<accession>A0A2R6PZ55</accession>
<name>A0A2R6PZ55_9APHY</name>
<gene>
    <name evidence="3" type="ORF">PHLCEN_2v4147</name>
</gene>
<comment type="caution">
    <text evidence="3">The sequence shown here is derived from an EMBL/GenBank/DDBJ whole genome shotgun (WGS) entry which is preliminary data.</text>
</comment>
<dbReference type="EMBL" id="MLYV02000420">
    <property type="protein sequence ID" value="PSR99334.1"/>
    <property type="molecule type" value="Genomic_DNA"/>
</dbReference>
<proteinExistence type="predicted"/>
<keyword evidence="4" id="KW-1185">Reference proteome</keyword>
<protein>
    <submittedName>
        <fullName evidence="3">Uncharacterized protein</fullName>
    </submittedName>
</protein>
<feature type="region of interest" description="Disordered" evidence="1">
    <location>
        <begin position="69"/>
        <end position="89"/>
    </location>
</feature>